<accession>A0AAN9E0P2</accession>
<dbReference type="InterPro" id="IPR025520">
    <property type="entry name" value="DUF4408"/>
</dbReference>
<dbReference type="PANTHER" id="PTHR33098">
    <property type="entry name" value="COTTON FIBER (DUF761)"/>
    <property type="match status" value="1"/>
</dbReference>
<sequence length="417" mass="45864">MGFLNVKLVLISTGILSMAMGLKLSFPLISHFLLSELAPSISTFFLKILTPPYLYILLNFIILTILASSKFHLPHHTSPPLQTQQPLIYPSTPTTLLPPLPQPLKISPTHFNAYNGVVSDSHFFKPDTTPLSIDTVINGHGTRVSNYDGFDEQDTTPLSIETVINGSGADGYLYDRDLPAETLVSSSVVSGAEAYESETTPLSEDKVINSNGCDGYLDEMHAPVKTTVTRKNDAVFNTSGLQRNESYDFASWNDENEKPPVSARFSQRKSVRTSPEGKVVALGVAKSKKQDTLESTWKTITEGRAMPLTRHLKKSDTWEQQARRNAAPLTDLNSGGGDGGSSVMKKSETFSGRENKKSTASAGSGGGGRLRKEPSLSQDELNRRVEAFIKKFNTEMRLQRQESLRQYSEMVNRSGAR</sequence>
<dbReference type="InterPro" id="IPR008480">
    <property type="entry name" value="DUF761_pln"/>
</dbReference>
<name>A0AAN9E0P2_CROPI</name>
<gene>
    <name evidence="4" type="ORF">RIF29_39205</name>
</gene>
<feature type="compositionally biased region" description="Basic and acidic residues" evidence="1">
    <location>
        <begin position="370"/>
        <end position="380"/>
    </location>
</feature>
<keyword evidence="2" id="KW-1133">Transmembrane helix</keyword>
<dbReference type="Proteomes" id="UP001372338">
    <property type="component" value="Unassembled WGS sequence"/>
</dbReference>
<feature type="domain" description="DUF4408" evidence="3">
    <location>
        <begin position="39"/>
        <end position="71"/>
    </location>
</feature>
<comment type="caution">
    <text evidence="4">The sequence shown here is derived from an EMBL/GenBank/DDBJ whole genome shotgun (WGS) entry which is preliminary data.</text>
</comment>
<feature type="transmembrane region" description="Helical" evidence="2">
    <location>
        <begin position="45"/>
        <end position="67"/>
    </location>
</feature>
<protein>
    <recommendedName>
        <fullName evidence="3">DUF4408 domain-containing protein</fullName>
    </recommendedName>
</protein>
<keyword evidence="2" id="KW-0812">Transmembrane</keyword>
<organism evidence="4 5">
    <name type="scientific">Crotalaria pallida</name>
    <name type="common">Smooth rattlebox</name>
    <name type="synonym">Crotalaria striata</name>
    <dbReference type="NCBI Taxonomy" id="3830"/>
    <lineage>
        <taxon>Eukaryota</taxon>
        <taxon>Viridiplantae</taxon>
        <taxon>Streptophyta</taxon>
        <taxon>Embryophyta</taxon>
        <taxon>Tracheophyta</taxon>
        <taxon>Spermatophyta</taxon>
        <taxon>Magnoliopsida</taxon>
        <taxon>eudicotyledons</taxon>
        <taxon>Gunneridae</taxon>
        <taxon>Pentapetalae</taxon>
        <taxon>rosids</taxon>
        <taxon>fabids</taxon>
        <taxon>Fabales</taxon>
        <taxon>Fabaceae</taxon>
        <taxon>Papilionoideae</taxon>
        <taxon>50 kb inversion clade</taxon>
        <taxon>genistoids sensu lato</taxon>
        <taxon>core genistoids</taxon>
        <taxon>Crotalarieae</taxon>
        <taxon>Crotalaria</taxon>
    </lineage>
</organism>
<dbReference type="Pfam" id="PF05553">
    <property type="entry name" value="DUF761"/>
    <property type="match status" value="1"/>
</dbReference>
<keyword evidence="5" id="KW-1185">Reference proteome</keyword>
<feature type="compositionally biased region" description="Basic and acidic residues" evidence="1">
    <location>
        <begin position="345"/>
        <end position="357"/>
    </location>
</feature>
<evidence type="ECO:0000313" key="5">
    <source>
        <dbReference type="Proteomes" id="UP001372338"/>
    </source>
</evidence>
<dbReference type="Pfam" id="PF14364">
    <property type="entry name" value="DUF4408"/>
    <property type="match status" value="1"/>
</dbReference>
<dbReference type="PANTHER" id="PTHR33098:SF80">
    <property type="entry name" value="COTTON FIBER"/>
    <property type="match status" value="1"/>
</dbReference>
<dbReference type="EMBL" id="JAYWIO010000008">
    <property type="protein sequence ID" value="KAK7244384.1"/>
    <property type="molecule type" value="Genomic_DNA"/>
</dbReference>
<keyword evidence="2" id="KW-0472">Membrane</keyword>
<evidence type="ECO:0000259" key="3">
    <source>
        <dbReference type="Pfam" id="PF14364"/>
    </source>
</evidence>
<feature type="region of interest" description="Disordered" evidence="1">
    <location>
        <begin position="311"/>
        <end position="380"/>
    </location>
</feature>
<reference evidence="4 5" key="1">
    <citation type="submission" date="2024-01" db="EMBL/GenBank/DDBJ databases">
        <title>The genomes of 5 underutilized Papilionoideae crops provide insights into root nodulation and disease resistanc.</title>
        <authorList>
            <person name="Yuan L."/>
        </authorList>
    </citation>
    <scope>NUCLEOTIDE SEQUENCE [LARGE SCALE GENOMIC DNA]</scope>
    <source>
        <strain evidence="4">ZHUSHIDOU_FW_LH</strain>
        <tissue evidence="4">Leaf</tissue>
    </source>
</reference>
<evidence type="ECO:0000256" key="2">
    <source>
        <dbReference type="SAM" id="Phobius"/>
    </source>
</evidence>
<proteinExistence type="predicted"/>
<evidence type="ECO:0000256" key="1">
    <source>
        <dbReference type="SAM" id="MobiDB-lite"/>
    </source>
</evidence>
<evidence type="ECO:0000313" key="4">
    <source>
        <dbReference type="EMBL" id="KAK7244384.1"/>
    </source>
</evidence>
<dbReference type="AlphaFoldDB" id="A0AAN9E0P2"/>
<feature type="region of interest" description="Disordered" evidence="1">
    <location>
        <begin position="251"/>
        <end position="270"/>
    </location>
</feature>